<dbReference type="AlphaFoldDB" id="A0A6U5ZWE6"/>
<feature type="region of interest" description="Disordered" evidence="1">
    <location>
        <begin position="101"/>
        <end position="120"/>
    </location>
</feature>
<accession>A0A6U5ZWE6</accession>
<feature type="compositionally biased region" description="Low complexity" evidence="1">
    <location>
        <begin position="77"/>
        <end position="86"/>
    </location>
</feature>
<sequence>MLRNVLIISDGGLVLFSKEFFNTVSQPRLVGSLLTAILEFSTNNVGAPVSYLEFSTIAVSICSSKGPEDAKLMLERPSTASSGSASPAPPHLSRHKSEFHNPVERHETPSATPKQTPRRSGGGSLICALFHDVEDGPELGRLIAVELLSSFRRQFGASLAKVGGGTPHINLNDFEPFHATIPVVLQGLVAPVLEGLMRVNGIKMSLLLSDDSRILHCTADGVDGLGLGANLEALSNLSEDAMGAYNDVFRSAVISGRGSTRLHIFRLPYAQATLVVQSCRSTRPRDFLKPVAETVRMCVKLFKLMDNLNLLTDM</sequence>
<evidence type="ECO:0000313" key="3">
    <source>
        <dbReference type="EMBL" id="CAE2302705.1"/>
    </source>
</evidence>
<proteinExistence type="predicted"/>
<evidence type="ECO:0000313" key="2">
    <source>
        <dbReference type="EMBL" id="CAE2302674.1"/>
    </source>
</evidence>
<dbReference type="EMBL" id="HBKN01021448">
    <property type="protein sequence ID" value="CAE2302674.1"/>
    <property type="molecule type" value="Transcribed_RNA"/>
</dbReference>
<protein>
    <submittedName>
        <fullName evidence="3">Uncharacterized protein</fullName>
    </submittedName>
</protein>
<name>A0A6U5ZWE6_GUITH</name>
<dbReference type="EMBL" id="HBKN01021470">
    <property type="protein sequence ID" value="CAE2302705.1"/>
    <property type="molecule type" value="Transcribed_RNA"/>
</dbReference>
<feature type="region of interest" description="Disordered" evidence="1">
    <location>
        <begin position="75"/>
        <end position="96"/>
    </location>
</feature>
<reference evidence="3" key="1">
    <citation type="submission" date="2021-01" db="EMBL/GenBank/DDBJ databases">
        <authorList>
            <person name="Corre E."/>
            <person name="Pelletier E."/>
            <person name="Niang G."/>
            <person name="Scheremetjew M."/>
            <person name="Finn R."/>
            <person name="Kale V."/>
            <person name="Holt S."/>
            <person name="Cochrane G."/>
            <person name="Meng A."/>
            <person name="Brown T."/>
            <person name="Cohen L."/>
        </authorList>
    </citation>
    <scope>NUCLEOTIDE SEQUENCE</scope>
    <source>
        <strain evidence="3">CCMP 2712</strain>
    </source>
</reference>
<evidence type="ECO:0000256" key="1">
    <source>
        <dbReference type="SAM" id="MobiDB-lite"/>
    </source>
</evidence>
<organism evidence="3">
    <name type="scientific">Guillardia theta</name>
    <name type="common">Cryptophyte</name>
    <name type="synonym">Cryptomonas phi</name>
    <dbReference type="NCBI Taxonomy" id="55529"/>
    <lineage>
        <taxon>Eukaryota</taxon>
        <taxon>Cryptophyceae</taxon>
        <taxon>Pyrenomonadales</taxon>
        <taxon>Geminigeraceae</taxon>
        <taxon>Guillardia</taxon>
    </lineage>
</organism>
<gene>
    <name evidence="2" type="ORF">GTHE00462_LOCUS16855</name>
    <name evidence="3" type="ORF">GTHE00462_LOCUS16872</name>
</gene>